<organism evidence="1 2">
    <name type="scientific">Scortum barcoo</name>
    <name type="common">barcoo grunter</name>
    <dbReference type="NCBI Taxonomy" id="214431"/>
    <lineage>
        <taxon>Eukaryota</taxon>
        <taxon>Metazoa</taxon>
        <taxon>Chordata</taxon>
        <taxon>Craniata</taxon>
        <taxon>Vertebrata</taxon>
        <taxon>Euteleostomi</taxon>
        <taxon>Actinopterygii</taxon>
        <taxon>Neopterygii</taxon>
        <taxon>Teleostei</taxon>
        <taxon>Neoteleostei</taxon>
        <taxon>Acanthomorphata</taxon>
        <taxon>Eupercaria</taxon>
        <taxon>Centrarchiformes</taxon>
        <taxon>Terapontoidei</taxon>
        <taxon>Terapontidae</taxon>
        <taxon>Scortum</taxon>
    </lineage>
</organism>
<evidence type="ECO:0000313" key="2">
    <source>
        <dbReference type="Proteomes" id="UP000831701"/>
    </source>
</evidence>
<dbReference type="EMBL" id="CM041549">
    <property type="protein sequence ID" value="KAI3357515.1"/>
    <property type="molecule type" value="Genomic_DNA"/>
</dbReference>
<proteinExistence type="predicted"/>
<keyword evidence="2" id="KW-1185">Reference proteome</keyword>
<reference evidence="1" key="1">
    <citation type="submission" date="2022-04" db="EMBL/GenBank/DDBJ databases">
        <title>Jade perch genome.</title>
        <authorList>
            <person name="Chao B."/>
        </authorList>
    </citation>
    <scope>NUCLEOTIDE SEQUENCE</scope>
    <source>
        <strain evidence="1">CB-2022</strain>
    </source>
</reference>
<name>A0ACB8VPB1_9TELE</name>
<comment type="caution">
    <text evidence="1">The sequence shown here is derived from an EMBL/GenBank/DDBJ whole genome shotgun (WGS) entry which is preliminary data.</text>
</comment>
<evidence type="ECO:0000313" key="1">
    <source>
        <dbReference type="EMBL" id="KAI3357515.1"/>
    </source>
</evidence>
<protein>
    <submittedName>
        <fullName evidence="1">Uncharacterized protein</fullName>
    </submittedName>
</protein>
<sequence>MLACGTPDAVDRYRQAKQAIAAQDGPGGKNFRVWEEFGEAMEEDYRSASKRFWQTVRRLRRGKQYSANTVYSAGGELLTSTGDIVGRWKKYFEDLLNPTDLPSNEEAEAGVSEVDSSITQAEVTEVVRKLLGGKAPGVDEIRPEYLKSLDVVGLSWLTRLLQHCMEGDHTPQPPRKVYARVLERRIRPIGRPSGFRRNNAVFVLVVEHWTSSIPSTGCLRVYGSLPNQSTCALWIWRRHSTVSLVVFCGGAPRVWGPGPLLRAVRSLYDRSRSLVRIAGSKSDLFPVHVGLRQGLPFGQDLQHVLERFAAECEAAGMRISTSKSEAMVLDRKRVACPLQVGGEVLPPSGGVQVSRGLVHE</sequence>
<accession>A0ACB8VPB1</accession>
<dbReference type="Proteomes" id="UP000831701">
    <property type="component" value="Chromosome 19"/>
</dbReference>
<gene>
    <name evidence="1" type="ORF">L3Q82_015934</name>
</gene>